<feature type="compositionally biased region" description="Polar residues" evidence="2">
    <location>
        <begin position="99"/>
        <end position="123"/>
    </location>
</feature>
<feature type="compositionally biased region" description="Polar residues" evidence="2">
    <location>
        <begin position="30"/>
        <end position="61"/>
    </location>
</feature>
<reference evidence="3" key="1">
    <citation type="submission" date="2019-03" db="EMBL/GenBank/DDBJ databases">
        <authorList>
            <person name="Mank J."/>
            <person name="Almeida P."/>
        </authorList>
    </citation>
    <scope>NUCLEOTIDE SEQUENCE</scope>
    <source>
        <strain evidence="3">78183</strain>
    </source>
</reference>
<dbReference type="AlphaFoldDB" id="A0A6N2K3S2"/>
<sequence length="610" mass="66910">MLTGERRYPPARRGGMVSLGKVAVPKPINLPSQRGTHSWGTRSSSSTPNAWGSSTLSPNTDGGNGSPSHLSGRPSSGGSGTRPSTASSDRTHDPIASAWGTNSRPSSASGALTSNHTSLTSLRPGSEETRPGSSQLSVSPSLSDNSVAWVAMESRKLGGTSLRMRVFFDFWRFSNTWFRERRLWKKHGAQDHDSYSRPGSSSGGVAPGKESAGNSAGDASITQMQNEPQILGGERIPCVRTSRWSTFCTPIAPGGFPMEPFPYYCPQIPPAALANPQQGPPPGPGPRGPHPPNGDIYRPHMHDAFMRPGMPFRPGFYPGPLWECSDPPYNRYSGQSAPDPGNSHGRPGGYGPSGHAMVSEQLESGHPQDTRGPYKVLLKQHDGLEGKDKEQKWDDMMATNASYPGKGDHQRRSSWENGWRADEKNNKEWNTRRIGEEFSSEPMKPRSTASMKTAFLLQIRALREQMLSEQQAPGKTIALLRQLKSLGHIKERMMENLCYLTLIPVIARCKRAKMKELAIQRIKQREKEEEERARDQKAKALAKLVELNKRTKAVESPSEALPGMLKANHKECVVVHDQLEPLQQDDSCADGDHPDNAPQTHDNRALSISI</sequence>
<feature type="compositionally biased region" description="Low complexity" evidence="2">
    <location>
        <begin position="133"/>
        <end position="143"/>
    </location>
</feature>
<proteinExistence type="predicted"/>
<protein>
    <submittedName>
        <fullName evidence="3">Uncharacterized protein</fullName>
    </submittedName>
</protein>
<gene>
    <name evidence="3" type="ORF">SVIM_LOCUS28672</name>
</gene>
<dbReference type="EMBL" id="CAADRP010000091">
    <property type="protein sequence ID" value="VFU22906.1"/>
    <property type="molecule type" value="Genomic_DNA"/>
</dbReference>
<dbReference type="PANTHER" id="PTHR34805:SF1">
    <property type="entry name" value="PROTEIN MODIFIER OF SNC1 1"/>
    <property type="match status" value="1"/>
</dbReference>
<organism evidence="3">
    <name type="scientific">Salix viminalis</name>
    <name type="common">Common osier</name>
    <name type="synonym">Basket willow</name>
    <dbReference type="NCBI Taxonomy" id="40686"/>
    <lineage>
        <taxon>Eukaryota</taxon>
        <taxon>Viridiplantae</taxon>
        <taxon>Streptophyta</taxon>
        <taxon>Embryophyta</taxon>
        <taxon>Tracheophyta</taxon>
        <taxon>Spermatophyta</taxon>
        <taxon>Magnoliopsida</taxon>
        <taxon>eudicotyledons</taxon>
        <taxon>Gunneridae</taxon>
        <taxon>Pentapetalae</taxon>
        <taxon>rosids</taxon>
        <taxon>fabids</taxon>
        <taxon>Malpighiales</taxon>
        <taxon>Salicaceae</taxon>
        <taxon>Saliceae</taxon>
        <taxon>Salix</taxon>
    </lineage>
</organism>
<name>A0A6N2K3S2_SALVM</name>
<dbReference type="InterPro" id="IPR038808">
    <property type="entry name" value="MOS1-like"/>
</dbReference>
<feature type="region of interest" description="Disordered" evidence="2">
    <location>
        <begin position="583"/>
        <end position="610"/>
    </location>
</feature>
<dbReference type="PANTHER" id="PTHR34805">
    <property type="entry name" value="PROTEIN MODIFIER OF SNC1 1"/>
    <property type="match status" value="1"/>
</dbReference>
<dbReference type="GO" id="GO:0040029">
    <property type="term" value="P:epigenetic regulation of gene expression"/>
    <property type="evidence" value="ECO:0007669"/>
    <property type="project" value="TreeGrafter"/>
</dbReference>
<feature type="region of interest" description="Disordered" evidence="2">
    <location>
        <begin position="1"/>
        <end position="143"/>
    </location>
</feature>
<evidence type="ECO:0000313" key="3">
    <source>
        <dbReference type="EMBL" id="VFU22906.1"/>
    </source>
</evidence>
<feature type="coiled-coil region" evidence="1">
    <location>
        <begin position="512"/>
        <end position="550"/>
    </location>
</feature>
<accession>A0A6N2K3S2</accession>
<evidence type="ECO:0000256" key="2">
    <source>
        <dbReference type="SAM" id="MobiDB-lite"/>
    </source>
</evidence>
<evidence type="ECO:0000256" key="1">
    <source>
        <dbReference type="SAM" id="Coils"/>
    </source>
</evidence>
<feature type="region of interest" description="Disordered" evidence="2">
    <location>
        <begin position="188"/>
        <end position="219"/>
    </location>
</feature>
<feature type="region of interest" description="Disordered" evidence="2">
    <location>
        <begin position="332"/>
        <end position="370"/>
    </location>
</feature>
<feature type="region of interest" description="Disordered" evidence="2">
    <location>
        <begin position="272"/>
        <end position="297"/>
    </location>
</feature>
<keyword evidence="1" id="KW-0175">Coiled coil</keyword>
<feature type="compositionally biased region" description="Pro residues" evidence="2">
    <location>
        <begin position="278"/>
        <end position="292"/>
    </location>
</feature>